<dbReference type="RefSeq" id="XP_031761876.1">
    <property type="nucleotide sequence ID" value="XM_031906016.1"/>
</dbReference>
<evidence type="ECO:0000313" key="3">
    <source>
        <dbReference type="RefSeq" id="XP_031761876.1"/>
    </source>
</evidence>
<sequence>MLLEDYHKVLVNIRKAEARNKRQKALKQAAAVGEEDDQETKKLEGNSMEDILADSDEVEEEEEKPTKQQKKRARQKSQAWLKEGEEDDPVNFLDPKAAQRVLALDKRP</sequence>
<name>A0A8J1JZF5_XENTR</name>
<dbReference type="PANTHER" id="PTHR48287">
    <property type="entry name" value="ARM REPEAT SUPERFAMILY PROTEIN"/>
    <property type="match status" value="1"/>
</dbReference>
<protein>
    <submittedName>
        <fullName evidence="3">RRP12-like protein isoform X2</fullName>
    </submittedName>
</protein>
<accession>A0A8J1JZF5</accession>
<dbReference type="GeneID" id="116412241"/>
<keyword evidence="2" id="KW-1185">Reference proteome</keyword>
<feature type="region of interest" description="Disordered" evidence="1">
    <location>
        <begin position="27"/>
        <end position="108"/>
    </location>
</feature>
<feature type="compositionally biased region" description="Acidic residues" evidence="1">
    <location>
        <begin position="51"/>
        <end position="63"/>
    </location>
</feature>
<evidence type="ECO:0000313" key="2">
    <source>
        <dbReference type="Proteomes" id="UP000008143"/>
    </source>
</evidence>
<dbReference type="PANTHER" id="PTHR48287:SF1">
    <property type="entry name" value="ARM REPEAT SUPERFAMILY PROTEIN"/>
    <property type="match status" value="1"/>
</dbReference>
<proteinExistence type="predicted"/>
<dbReference type="AGR" id="Xenbase:XB-GENE-29098339"/>
<dbReference type="InterPro" id="IPR052087">
    <property type="entry name" value="RRP12"/>
</dbReference>
<gene>
    <name evidence="3 4" type="primary">LOC116412241</name>
</gene>
<organism evidence="2 3">
    <name type="scientific">Xenopus tropicalis</name>
    <name type="common">Western clawed frog</name>
    <name type="synonym">Silurana tropicalis</name>
    <dbReference type="NCBI Taxonomy" id="8364"/>
    <lineage>
        <taxon>Eukaryota</taxon>
        <taxon>Metazoa</taxon>
        <taxon>Chordata</taxon>
        <taxon>Craniata</taxon>
        <taxon>Vertebrata</taxon>
        <taxon>Euteleostomi</taxon>
        <taxon>Amphibia</taxon>
        <taxon>Batrachia</taxon>
        <taxon>Anura</taxon>
        <taxon>Pipoidea</taxon>
        <taxon>Pipidae</taxon>
        <taxon>Xenopodinae</taxon>
        <taxon>Xenopus</taxon>
        <taxon>Silurana</taxon>
    </lineage>
</organism>
<dbReference type="AlphaFoldDB" id="A0A8J1JZF5"/>
<dbReference type="Xenbase" id="XB-GENE-29098339">
    <property type="gene designation" value="LOC116412241"/>
</dbReference>
<evidence type="ECO:0000313" key="4">
    <source>
        <dbReference type="Xenbase" id="XB-GENE-29098339"/>
    </source>
</evidence>
<dbReference type="Proteomes" id="UP000008143">
    <property type="component" value="Chromosome 7"/>
</dbReference>
<evidence type="ECO:0000256" key="1">
    <source>
        <dbReference type="SAM" id="MobiDB-lite"/>
    </source>
</evidence>
<reference evidence="3" key="1">
    <citation type="submission" date="2025-08" db="UniProtKB">
        <authorList>
            <consortium name="RefSeq"/>
        </authorList>
    </citation>
    <scope>IDENTIFICATION</scope>
    <source>
        <strain evidence="3">Nigerian</strain>
        <tissue evidence="3">Liver and blood</tissue>
    </source>
</reference>